<evidence type="ECO:0000256" key="1">
    <source>
        <dbReference type="ARBA" id="ARBA00004651"/>
    </source>
</evidence>
<feature type="transmembrane region" description="Helical" evidence="7">
    <location>
        <begin position="132"/>
        <end position="155"/>
    </location>
</feature>
<evidence type="ECO:0000259" key="8">
    <source>
        <dbReference type="Pfam" id="PF01478"/>
    </source>
</evidence>
<keyword evidence="3 7" id="KW-0812">Transmembrane</keyword>
<dbReference type="GO" id="GO:0005886">
    <property type="term" value="C:plasma membrane"/>
    <property type="evidence" value="ECO:0007669"/>
    <property type="project" value="UniProtKB-SubCell"/>
</dbReference>
<protein>
    <submittedName>
        <fullName evidence="11">Peptidase A24B FlaK domain protein</fullName>
    </submittedName>
    <submittedName>
        <fullName evidence="10">Peptidase A24B, FlaK domain protein</fullName>
    </submittedName>
</protein>
<dbReference type="HOGENOM" id="CLU_065732_0_0_2"/>
<reference evidence="10 13" key="3">
    <citation type="journal article" date="2014" name="Environ. Microbiol.">
        <title>Halorhabdus tiamatea: proteogenomics and glycosidase activity measurements identify the first cultivated euryarchaeon from a deep-sea anoxic brine lake as potential polysaccharide degrader.</title>
        <authorList>
            <person name="Werner J."/>
            <person name="Ferrer M."/>
            <person name="Michel G."/>
            <person name="Mann A.J."/>
            <person name="Huang S."/>
            <person name="Juarez S."/>
            <person name="Ciordia S."/>
            <person name="Albar J.P."/>
            <person name="Alcaide M."/>
            <person name="La Cono V."/>
            <person name="Yakimov M.M."/>
            <person name="Antunes A."/>
            <person name="Taborda M."/>
            <person name="Da Costa M.S."/>
            <person name="Amann R.I."/>
            <person name="Gloeckner F.O."/>
            <person name="Golyshina O.V."/>
            <person name="Golyshin P.N."/>
            <person name="Teeling H."/>
        </authorList>
    </citation>
    <scope>NUCLEOTIDE SEQUENCE [LARGE SCALE GENOMIC DNA]</scope>
    <source>
        <strain evidence="13">SARL4B</strain>
        <strain evidence="10">Type strain: SARL4B</strain>
    </source>
</reference>
<evidence type="ECO:0000256" key="7">
    <source>
        <dbReference type="SAM" id="Phobius"/>
    </source>
</evidence>
<dbReference type="PANTHER" id="PTHR36506">
    <property type="entry name" value="PREFLAGELLIN PEPTIDASE"/>
    <property type="match status" value="1"/>
</dbReference>
<evidence type="ECO:0000259" key="9">
    <source>
        <dbReference type="Pfam" id="PF06847"/>
    </source>
</evidence>
<dbReference type="Proteomes" id="UP000003861">
    <property type="component" value="Unassembled WGS sequence"/>
</dbReference>
<dbReference type="OrthoDB" id="19094at2157"/>
<dbReference type="RefSeq" id="WP_020936173.1">
    <property type="nucleotide sequence ID" value="NC_021921.1"/>
</dbReference>
<feature type="transmembrane region" description="Helical" evidence="7">
    <location>
        <begin position="310"/>
        <end position="332"/>
    </location>
</feature>
<evidence type="ECO:0000313" key="13">
    <source>
        <dbReference type="Proteomes" id="UP000015381"/>
    </source>
</evidence>
<dbReference type="Pfam" id="PF06847">
    <property type="entry name" value="Arc_PepC_II"/>
    <property type="match status" value="1"/>
</dbReference>
<dbReference type="InterPro" id="IPR052218">
    <property type="entry name" value="Preflagellin_Peptidase"/>
</dbReference>
<feature type="region of interest" description="Disordered" evidence="6">
    <location>
        <begin position="222"/>
        <end position="265"/>
    </location>
</feature>
<evidence type="ECO:0000256" key="2">
    <source>
        <dbReference type="ARBA" id="ARBA00022475"/>
    </source>
</evidence>
<feature type="transmembrane region" description="Helical" evidence="7">
    <location>
        <begin position="70"/>
        <end position="91"/>
    </location>
</feature>
<feature type="domain" description="Preflagellin peptidase C-terminal" evidence="9">
    <location>
        <begin position="297"/>
        <end position="327"/>
    </location>
</feature>
<reference evidence="11 12" key="1">
    <citation type="journal article" date="2011" name="J. Bacteriol.">
        <title>Genome sequence of Halorhabdus tiamatea, the first archaeon isolated from a deep-sea anoxic brine lake.</title>
        <authorList>
            <person name="Antunes A."/>
            <person name="Alam I."/>
            <person name="Bajic V.B."/>
            <person name="Stingl U."/>
        </authorList>
    </citation>
    <scope>NUCLEOTIDE SEQUENCE [LARGE SCALE GENOMIC DNA]</scope>
    <source>
        <strain evidence="11 12">SARL4B</strain>
    </source>
</reference>
<dbReference type="PANTHER" id="PTHR36506:SF1">
    <property type="entry name" value="PREFLAGELLIN PEPTIDASE"/>
    <property type="match status" value="1"/>
</dbReference>
<sequence>MNATLPDLLRLVVVPVFGWVAWRDVRTRRVPNRTWLPLAVFGVLLLAWDAWLVWTDGLVVDPRIIAPTPALFVFQVAFSLGLLVPLAYAFWWMGGFGGADAKALIVLAILFPTYPTYLLADMALPAIRPSLGVFALTILSNAVLVGLAYPVALAVRNALRGHVAKAMVIGRPIPAEQTLEEYGRLLETPEGFTRRGLDLDALRMYLTWRGLSLASLRADPESYRDPASIPGEPNDPGDGSIPPDGVGPFGDTDESTPQSDGGELADPWGADAFFDDIDHSAYGTTPAELREGLDVLAESDTVWITPGIPFLVPMFGGLVVSLLVGDVLLWVLDLVGIAPLS</sequence>
<evidence type="ECO:0000256" key="5">
    <source>
        <dbReference type="ARBA" id="ARBA00023136"/>
    </source>
</evidence>
<dbReference type="Pfam" id="PF01478">
    <property type="entry name" value="Peptidase_A24"/>
    <property type="match status" value="1"/>
</dbReference>
<dbReference type="STRING" id="1033806.HTIA_1331"/>
<reference evidence="11 12" key="2">
    <citation type="journal article" date="2013" name="PLoS ONE">
        <title>INDIGO - INtegrated Data Warehouse of MIcrobial GenOmes with Examples from the Red Sea Extremophiles.</title>
        <authorList>
            <person name="Alam I."/>
            <person name="Antunes A."/>
            <person name="Kamau A.A."/>
            <person name="Ba Alawi W."/>
            <person name="Kalkatawi M."/>
            <person name="Stingl U."/>
            <person name="Bajic V.B."/>
        </authorList>
    </citation>
    <scope>NUCLEOTIDE SEQUENCE [LARGE SCALE GENOMIC DNA]</scope>
    <source>
        <strain evidence="11 12">SARL4B</strain>
    </source>
</reference>
<feature type="transmembrane region" description="Helical" evidence="7">
    <location>
        <begin position="34"/>
        <end position="54"/>
    </location>
</feature>
<dbReference type="InterPro" id="IPR000045">
    <property type="entry name" value="Prepilin_IV_endopep_pep"/>
</dbReference>
<dbReference type="EMBL" id="HF571520">
    <property type="protein sequence ID" value="CCQ33465.1"/>
    <property type="molecule type" value="Genomic_DNA"/>
</dbReference>
<evidence type="ECO:0000256" key="3">
    <source>
        <dbReference type="ARBA" id="ARBA00022692"/>
    </source>
</evidence>
<evidence type="ECO:0000256" key="4">
    <source>
        <dbReference type="ARBA" id="ARBA00022989"/>
    </source>
</evidence>
<feature type="domain" description="Prepilin type IV endopeptidase peptidase" evidence="8">
    <location>
        <begin position="12"/>
        <end position="147"/>
    </location>
</feature>
<feature type="transmembrane region" description="Helical" evidence="7">
    <location>
        <begin position="103"/>
        <end position="120"/>
    </location>
</feature>
<dbReference type="GO" id="GO:0004190">
    <property type="term" value="F:aspartic-type endopeptidase activity"/>
    <property type="evidence" value="ECO:0007669"/>
    <property type="project" value="InterPro"/>
</dbReference>
<accession>S6D2P7</accession>
<comment type="subcellular location">
    <subcellularLocation>
        <location evidence="1">Cell membrane</location>
        <topology evidence="1">Multi-pass membrane protein</topology>
    </subcellularLocation>
</comment>
<name>S6D2P7_9EURY</name>
<evidence type="ECO:0000313" key="10">
    <source>
        <dbReference type="EMBL" id="CCQ33465.1"/>
    </source>
</evidence>
<evidence type="ECO:0000313" key="12">
    <source>
        <dbReference type="Proteomes" id="UP000003861"/>
    </source>
</evidence>
<dbReference type="Gene3D" id="1.20.120.1220">
    <property type="match status" value="1"/>
</dbReference>
<keyword evidence="5 7" id="KW-0472">Membrane</keyword>
<dbReference type="Proteomes" id="UP000015381">
    <property type="component" value="Chromosome I"/>
</dbReference>
<proteinExistence type="predicted"/>
<keyword evidence="4 7" id="KW-1133">Transmembrane helix</keyword>
<organism evidence="10 13">
    <name type="scientific">Halorhabdus tiamatea SARL4B</name>
    <dbReference type="NCBI Taxonomy" id="1033806"/>
    <lineage>
        <taxon>Archaea</taxon>
        <taxon>Methanobacteriati</taxon>
        <taxon>Methanobacteriota</taxon>
        <taxon>Stenosarchaea group</taxon>
        <taxon>Halobacteria</taxon>
        <taxon>Halobacteriales</taxon>
        <taxon>Haloarculaceae</taxon>
        <taxon>Halorhabdus</taxon>
    </lineage>
</organism>
<dbReference type="GeneID" id="23800113"/>
<dbReference type="AlphaFoldDB" id="S6D2P7"/>
<keyword evidence="13" id="KW-1185">Reference proteome</keyword>
<dbReference type="EMBL" id="AFNT02000002">
    <property type="protein sequence ID" value="ERJ07585.1"/>
    <property type="molecule type" value="Genomic_DNA"/>
</dbReference>
<dbReference type="PATRIC" id="fig|1033806.12.peg.1324"/>
<dbReference type="KEGG" id="hti:HTIA_1331"/>
<evidence type="ECO:0000256" key="6">
    <source>
        <dbReference type="SAM" id="MobiDB-lite"/>
    </source>
</evidence>
<dbReference type="InterPro" id="IPR009655">
    <property type="entry name" value="Preflagellin_peptidase_C"/>
</dbReference>
<dbReference type="eggNOG" id="arCOG02298">
    <property type="taxonomic scope" value="Archaea"/>
</dbReference>
<gene>
    <name evidence="11" type="ORF">HLRTI_000338</name>
    <name evidence="10" type="ORF">HTIA_1331</name>
</gene>
<keyword evidence="2" id="KW-1003">Cell membrane</keyword>
<evidence type="ECO:0000313" key="11">
    <source>
        <dbReference type="EMBL" id="ERJ07585.1"/>
    </source>
</evidence>